<reference evidence="3 4" key="1">
    <citation type="journal article" date="2024" name="J Genomics">
        <title>Draft genome sequencing and assembly of Favolaschia claudopus CIRM-BRFM 2984 isolated from oak limbs.</title>
        <authorList>
            <person name="Navarro D."/>
            <person name="Drula E."/>
            <person name="Chaduli D."/>
            <person name="Cazenave R."/>
            <person name="Ahrendt S."/>
            <person name="Wang J."/>
            <person name="Lipzen A."/>
            <person name="Daum C."/>
            <person name="Barry K."/>
            <person name="Grigoriev I.V."/>
            <person name="Favel A."/>
            <person name="Rosso M.N."/>
            <person name="Martin F."/>
        </authorList>
    </citation>
    <scope>NUCLEOTIDE SEQUENCE [LARGE SCALE GENOMIC DNA]</scope>
    <source>
        <strain evidence="3 4">CIRM-BRFM 2984</strain>
    </source>
</reference>
<dbReference type="PANTHER" id="PTHR48125:SF12">
    <property type="entry name" value="AT HOOK TRANSCRIPTION FACTOR FAMILY-RELATED"/>
    <property type="match status" value="1"/>
</dbReference>
<comment type="caution">
    <text evidence="3">The sequence shown here is derived from an EMBL/GenBank/DDBJ whole genome shotgun (WGS) entry which is preliminary data.</text>
</comment>
<feature type="region of interest" description="Disordered" evidence="2">
    <location>
        <begin position="291"/>
        <end position="405"/>
    </location>
</feature>
<name>A0AAW0A937_9AGAR</name>
<feature type="region of interest" description="Disordered" evidence="2">
    <location>
        <begin position="122"/>
        <end position="167"/>
    </location>
</feature>
<protein>
    <submittedName>
        <fullName evidence="3">Uncharacterized protein</fullName>
    </submittedName>
</protein>
<dbReference type="AlphaFoldDB" id="A0AAW0A937"/>
<evidence type="ECO:0000256" key="2">
    <source>
        <dbReference type="SAM" id="MobiDB-lite"/>
    </source>
</evidence>
<evidence type="ECO:0000313" key="3">
    <source>
        <dbReference type="EMBL" id="KAK7002207.1"/>
    </source>
</evidence>
<feature type="compositionally biased region" description="Low complexity" evidence="2">
    <location>
        <begin position="373"/>
        <end position="389"/>
    </location>
</feature>
<evidence type="ECO:0000313" key="4">
    <source>
        <dbReference type="Proteomes" id="UP001362999"/>
    </source>
</evidence>
<dbReference type="EMBL" id="JAWWNJ010000079">
    <property type="protein sequence ID" value="KAK7002207.1"/>
    <property type="molecule type" value="Genomic_DNA"/>
</dbReference>
<feature type="compositionally biased region" description="Pro residues" evidence="2">
    <location>
        <begin position="296"/>
        <end position="309"/>
    </location>
</feature>
<feature type="coiled-coil region" evidence="1">
    <location>
        <begin position="545"/>
        <end position="572"/>
    </location>
</feature>
<evidence type="ECO:0000256" key="1">
    <source>
        <dbReference type="SAM" id="Coils"/>
    </source>
</evidence>
<proteinExistence type="predicted"/>
<accession>A0AAW0A937</accession>
<organism evidence="3 4">
    <name type="scientific">Favolaschia claudopus</name>
    <dbReference type="NCBI Taxonomy" id="2862362"/>
    <lineage>
        <taxon>Eukaryota</taxon>
        <taxon>Fungi</taxon>
        <taxon>Dikarya</taxon>
        <taxon>Basidiomycota</taxon>
        <taxon>Agaricomycotina</taxon>
        <taxon>Agaricomycetes</taxon>
        <taxon>Agaricomycetidae</taxon>
        <taxon>Agaricales</taxon>
        <taxon>Marasmiineae</taxon>
        <taxon>Mycenaceae</taxon>
        <taxon>Favolaschia</taxon>
    </lineage>
</organism>
<sequence>MNCAMNTSFLSRTRRSFIRLTHSTTTAALDHLLPPAGSPGDIYIDKSATIIYVRLPKRWTSWPGLAINRSSALAHPNHPELFLWYSPKNNQITWLPKSKMKKLSSSESDIISQILSAEAESAQSTSLKRKEVEPSSFDDGQTHLKKARTTPAHESGSETPPTPPPHALAWVRCKERESEGATSTAPIVIAPGPTETALPLPRLIPKPTLSSFISEKPSAITSTPTGRRAAPPAVVKNFLYSNGAHWQENNHNLTAATASSADTWGAPIIVDSDDELANHISAPLMEKLAGLVTPNTHPPSPPPISPLPNVPISNSPSQGNGTPVTRSEIRADESIRQDHTSPHRSIHSVPPSPNPTTLTPSPSIAAPPPPKSLLPAVSTSNSSSQGNNSPAAGPQTPLAPVPADPPASFDSAAFVATRITAMRLEIDALRKASFILVREKSTTEKERDSLALERDTLVRQNDIILNTQTNLYHKIGVLGLTHDTFKVATLALKTQNGRLRNRNKDLNGEREKFVRERERLVEGYEALLRQNDELKKGNEMLVLGMNSLAVANKNLEAAKARLEKERDALKLGNEPLASSVRACREVHIPNSSQRSANAGNQNLGLEEGYLGNIDMTLSTPQHNECEPVQMSTVLVTEEVYSSTDELNLKSPTEHPMPANHLQINVELIENTSQLDGSVPLGTADLINNNSPPPAVSLTAPNPTPEVPLSSHRNLMQIHLEVLWTYCEGASYIACNPCASMDTPPFEVPLTTSLQDLTRHSESLHADFCDAILAKTEGMTDEQIREWWLSDTDE</sequence>
<dbReference type="PANTHER" id="PTHR48125">
    <property type="entry name" value="LP07818P1"/>
    <property type="match status" value="1"/>
</dbReference>
<gene>
    <name evidence="3" type="ORF">R3P38DRAFT_3042044</name>
</gene>
<keyword evidence="4" id="KW-1185">Reference proteome</keyword>
<feature type="compositionally biased region" description="Basic and acidic residues" evidence="2">
    <location>
        <begin position="327"/>
        <end position="341"/>
    </location>
</feature>
<dbReference type="Proteomes" id="UP001362999">
    <property type="component" value="Unassembled WGS sequence"/>
</dbReference>
<feature type="region of interest" description="Disordered" evidence="2">
    <location>
        <begin position="181"/>
        <end position="200"/>
    </location>
</feature>
<feature type="compositionally biased region" description="Low complexity" evidence="2">
    <location>
        <begin position="355"/>
        <end position="364"/>
    </location>
</feature>
<keyword evidence="1" id="KW-0175">Coiled coil</keyword>